<reference evidence="5" key="1">
    <citation type="journal article" date="2023" name="Nat. Commun.">
        <title>Diploid and tetraploid genomes of Acorus and the evolution of monocots.</title>
        <authorList>
            <person name="Ma L."/>
            <person name="Liu K.W."/>
            <person name="Li Z."/>
            <person name="Hsiao Y.Y."/>
            <person name="Qi Y."/>
            <person name="Fu T."/>
            <person name="Tang G.D."/>
            <person name="Zhang D."/>
            <person name="Sun W.H."/>
            <person name="Liu D.K."/>
            <person name="Li Y."/>
            <person name="Chen G.Z."/>
            <person name="Liu X.D."/>
            <person name="Liao X.Y."/>
            <person name="Jiang Y.T."/>
            <person name="Yu X."/>
            <person name="Hao Y."/>
            <person name="Huang J."/>
            <person name="Zhao X.W."/>
            <person name="Ke S."/>
            <person name="Chen Y.Y."/>
            <person name="Wu W.L."/>
            <person name="Hsu J.L."/>
            <person name="Lin Y.F."/>
            <person name="Huang M.D."/>
            <person name="Li C.Y."/>
            <person name="Huang L."/>
            <person name="Wang Z.W."/>
            <person name="Zhao X."/>
            <person name="Zhong W.Y."/>
            <person name="Peng D.H."/>
            <person name="Ahmad S."/>
            <person name="Lan S."/>
            <person name="Zhang J.S."/>
            <person name="Tsai W.C."/>
            <person name="Van de Peer Y."/>
            <person name="Liu Z.J."/>
        </authorList>
    </citation>
    <scope>NUCLEOTIDE SEQUENCE</scope>
    <source>
        <strain evidence="5">CP</strain>
    </source>
</reference>
<dbReference type="EMBL" id="JAUJYO010000011">
    <property type="protein sequence ID" value="KAK1303508.1"/>
    <property type="molecule type" value="Genomic_DNA"/>
</dbReference>
<proteinExistence type="predicted"/>
<dbReference type="InterPro" id="IPR001307">
    <property type="entry name" value="Thiosulphate_STrfase_CS"/>
</dbReference>
<evidence type="ECO:0000256" key="2">
    <source>
        <dbReference type="ARBA" id="ARBA00022737"/>
    </source>
</evidence>
<dbReference type="SMART" id="SM00450">
    <property type="entry name" value="RHOD"/>
    <property type="match status" value="2"/>
</dbReference>
<dbReference type="PANTHER" id="PTHR11364:SF27">
    <property type="entry name" value="SULFURTRANSFERASE"/>
    <property type="match status" value="1"/>
</dbReference>
<dbReference type="Pfam" id="PF00581">
    <property type="entry name" value="Rhodanese"/>
    <property type="match status" value="2"/>
</dbReference>
<dbReference type="GO" id="GO:0004792">
    <property type="term" value="F:thiosulfate-cyanide sulfurtransferase activity"/>
    <property type="evidence" value="ECO:0007669"/>
    <property type="project" value="InterPro"/>
</dbReference>
<dbReference type="SUPFAM" id="SSF52821">
    <property type="entry name" value="Rhodanese/Cell cycle control phosphatase"/>
    <property type="match status" value="2"/>
</dbReference>
<dbReference type="GO" id="GO:0005739">
    <property type="term" value="C:mitochondrion"/>
    <property type="evidence" value="ECO:0007669"/>
    <property type="project" value="TreeGrafter"/>
</dbReference>
<keyword evidence="1 3" id="KW-0808">Transferase</keyword>
<dbReference type="Gene3D" id="3.40.250.10">
    <property type="entry name" value="Rhodanese-like domain"/>
    <property type="match status" value="2"/>
</dbReference>
<evidence type="ECO:0000259" key="4">
    <source>
        <dbReference type="PROSITE" id="PS50206"/>
    </source>
</evidence>
<comment type="caution">
    <text evidence="5">The sequence shown here is derived from an EMBL/GenBank/DDBJ whole genome shotgun (WGS) entry which is preliminary data.</text>
</comment>
<keyword evidence="6" id="KW-1185">Reference proteome</keyword>
<dbReference type="Proteomes" id="UP001180020">
    <property type="component" value="Unassembled WGS sequence"/>
</dbReference>
<feature type="domain" description="Rhodanese" evidence="4">
    <location>
        <begin position="240"/>
        <end position="374"/>
    </location>
</feature>
<evidence type="ECO:0000313" key="5">
    <source>
        <dbReference type="EMBL" id="KAK1303508.1"/>
    </source>
</evidence>
<keyword evidence="2" id="KW-0677">Repeat</keyword>
<dbReference type="CDD" id="cd01448">
    <property type="entry name" value="TST_Repeat_1"/>
    <property type="match status" value="1"/>
</dbReference>
<dbReference type="PROSITE" id="PS00683">
    <property type="entry name" value="RHODANESE_2"/>
    <property type="match status" value="1"/>
</dbReference>
<organism evidence="5 6">
    <name type="scientific">Acorus calamus</name>
    <name type="common">Sweet flag</name>
    <dbReference type="NCBI Taxonomy" id="4465"/>
    <lineage>
        <taxon>Eukaryota</taxon>
        <taxon>Viridiplantae</taxon>
        <taxon>Streptophyta</taxon>
        <taxon>Embryophyta</taxon>
        <taxon>Tracheophyta</taxon>
        <taxon>Spermatophyta</taxon>
        <taxon>Magnoliopsida</taxon>
        <taxon>Liliopsida</taxon>
        <taxon>Acoraceae</taxon>
        <taxon>Acorus</taxon>
    </lineage>
</organism>
<evidence type="ECO:0000256" key="1">
    <source>
        <dbReference type="ARBA" id="ARBA00022679"/>
    </source>
</evidence>
<name>A0AAV9DQN9_ACOCL</name>
<dbReference type="PANTHER" id="PTHR11364">
    <property type="entry name" value="THIOSULFATE SULFERTANSFERASE"/>
    <property type="match status" value="1"/>
</dbReference>
<dbReference type="CDD" id="cd01449">
    <property type="entry name" value="TST_Repeat_2"/>
    <property type="match status" value="1"/>
</dbReference>
<evidence type="ECO:0000313" key="6">
    <source>
        <dbReference type="Proteomes" id="UP001180020"/>
    </source>
</evidence>
<dbReference type="InterPro" id="IPR001763">
    <property type="entry name" value="Rhodanese-like_dom"/>
</dbReference>
<accession>A0AAV9DQN9</accession>
<evidence type="ECO:0000256" key="3">
    <source>
        <dbReference type="RuleBase" id="RU000507"/>
    </source>
</evidence>
<feature type="domain" description="Rhodanese" evidence="4">
    <location>
        <begin position="125"/>
        <end position="190"/>
    </location>
</feature>
<dbReference type="InterPro" id="IPR036873">
    <property type="entry name" value="Rhodanese-like_dom_sf"/>
</dbReference>
<dbReference type="PROSITE" id="PS50206">
    <property type="entry name" value="RHODANESE_3"/>
    <property type="match status" value="2"/>
</dbReference>
<sequence length="382" mass="41777">MASALLARTLAGLRTVRSSPISHAKISLTRNSIFNSVATNEPVVSAEWLHAHLREPDVKVLDASWYMPNEKRNPLQEYQITQYGCTVNSIFTIKIAVSSFLEVFCLTLFVPEYRNFLNQLPHMLPSEEAFSAAVSALGIENRDGVIVYDGKGIFSAARVWWMFRVFGHDKIWVLDGGLPQWRASGFDVESSASSDSILKASAACEAIEKVYKGQTVPTTFLARLQPHLIWKFEQVNQNIENKTHQHIDARAKGRFDGTAPEPRKGLISGHIPGSKCIPFTQMLDSSQTLLPTAELHKRFAEGVQSKGPPCGSSGSRLVPVFGGISLDQPIIASCGTGVTACILAMGLHRVGKVDVPIYDGSWTEWAQTDAPVVTASPSGNIQ</sequence>
<dbReference type="InterPro" id="IPR045078">
    <property type="entry name" value="TST/MPST-like"/>
</dbReference>
<protein>
    <recommendedName>
        <fullName evidence="3">Sulfurtransferase</fullName>
    </recommendedName>
</protein>
<gene>
    <name evidence="5" type="ORF">QJS10_CPB11g01594</name>
</gene>
<reference evidence="5" key="2">
    <citation type="submission" date="2023-06" db="EMBL/GenBank/DDBJ databases">
        <authorList>
            <person name="Ma L."/>
            <person name="Liu K.-W."/>
            <person name="Li Z."/>
            <person name="Hsiao Y.-Y."/>
            <person name="Qi Y."/>
            <person name="Fu T."/>
            <person name="Tang G."/>
            <person name="Zhang D."/>
            <person name="Sun W.-H."/>
            <person name="Liu D.-K."/>
            <person name="Li Y."/>
            <person name="Chen G.-Z."/>
            <person name="Liu X.-D."/>
            <person name="Liao X.-Y."/>
            <person name="Jiang Y.-T."/>
            <person name="Yu X."/>
            <person name="Hao Y."/>
            <person name="Huang J."/>
            <person name="Zhao X.-W."/>
            <person name="Ke S."/>
            <person name="Chen Y.-Y."/>
            <person name="Wu W.-L."/>
            <person name="Hsu J.-L."/>
            <person name="Lin Y.-F."/>
            <person name="Huang M.-D."/>
            <person name="Li C.-Y."/>
            <person name="Huang L."/>
            <person name="Wang Z.-W."/>
            <person name="Zhao X."/>
            <person name="Zhong W.-Y."/>
            <person name="Peng D.-H."/>
            <person name="Ahmad S."/>
            <person name="Lan S."/>
            <person name="Zhang J.-S."/>
            <person name="Tsai W.-C."/>
            <person name="Van De Peer Y."/>
            <person name="Liu Z.-J."/>
        </authorList>
    </citation>
    <scope>NUCLEOTIDE SEQUENCE</scope>
    <source>
        <strain evidence="5">CP</strain>
        <tissue evidence="5">Leaves</tissue>
    </source>
</reference>
<dbReference type="AlphaFoldDB" id="A0AAV9DQN9"/>